<evidence type="ECO:0000256" key="1">
    <source>
        <dbReference type="SAM" id="Phobius"/>
    </source>
</evidence>
<keyword evidence="1" id="KW-1133">Transmembrane helix</keyword>
<keyword evidence="1" id="KW-0812">Transmembrane</keyword>
<dbReference type="Pfam" id="PF18919">
    <property type="entry name" value="DUF5670"/>
    <property type="match status" value="1"/>
</dbReference>
<organism evidence="2 3">
    <name type="scientific">Echinicola soli</name>
    <dbReference type="NCBI Taxonomy" id="2591634"/>
    <lineage>
        <taxon>Bacteria</taxon>
        <taxon>Pseudomonadati</taxon>
        <taxon>Bacteroidota</taxon>
        <taxon>Cytophagia</taxon>
        <taxon>Cytophagales</taxon>
        <taxon>Cyclobacteriaceae</taxon>
        <taxon>Echinicola</taxon>
    </lineage>
</organism>
<dbReference type="RefSeq" id="WP_141615588.1">
    <property type="nucleotide sequence ID" value="NZ_CP041253.1"/>
</dbReference>
<gene>
    <name evidence="2" type="ORF">FKX85_15435</name>
</gene>
<dbReference type="AlphaFoldDB" id="A0A514CKZ4"/>
<dbReference type="EMBL" id="CP041253">
    <property type="protein sequence ID" value="QDH80354.1"/>
    <property type="molecule type" value="Genomic_DNA"/>
</dbReference>
<name>A0A514CKZ4_9BACT</name>
<reference evidence="2 3" key="1">
    <citation type="submission" date="2019-06" db="EMBL/GenBank/DDBJ databases">
        <title>Echinicola alkalisoli sp. nov. isolated from saline soil.</title>
        <authorList>
            <person name="Sun J.-Q."/>
            <person name="Xu L."/>
        </authorList>
    </citation>
    <scope>NUCLEOTIDE SEQUENCE [LARGE SCALE GENOMIC DNA]</scope>
    <source>
        <strain evidence="2 3">LN3S3</strain>
    </source>
</reference>
<dbReference type="NCBIfam" id="NF033488">
    <property type="entry name" value="lmo0937_fam_TM"/>
    <property type="match status" value="1"/>
</dbReference>
<dbReference type="InterPro" id="IPR043727">
    <property type="entry name" value="Lmo0937-like"/>
</dbReference>
<proteinExistence type="predicted"/>
<dbReference type="Proteomes" id="UP000316614">
    <property type="component" value="Chromosome"/>
</dbReference>
<feature type="transmembrane region" description="Helical" evidence="1">
    <location>
        <begin position="5"/>
        <end position="22"/>
    </location>
</feature>
<evidence type="ECO:0000313" key="3">
    <source>
        <dbReference type="Proteomes" id="UP000316614"/>
    </source>
</evidence>
<keyword evidence="1" id="KW-0472">Membrane</keyword>
<feature type="transmembrane region" description="Helical" evidence="1">
    <location>
        <begin position="28"/>
        <end position="45"/>
    </location>
</feature>
<accession>A0A514CKZ4</accession>
<keyword evidence="3" id="KW-1185">Reference proteome</keyword>
<evidence type="ECO:0000313" key="2">
    <source>
        <dbReference type="EMBL" id="QDH80354.1"/>
    </source>
</evidence>
<protein>
    <submittedName>
        <fullName evidence="2">Lmo0937 family membrane protein</fullName>
    </submittedName>
</protein>
<sequence length="49" mass="5401">MRNILYLIVVIVLIGWVMGAFVYDVGGLIHILLVIALVAFVLSFIKRAG</sequence>
<dbReference type="KEGG" id="echi:FKX85_15435"/>